<keyword evidence="3 14" id="KW-0444">Lipid biosynthesis</keyword>
<reference evidence="18 19" key="1">
    <citation type="submission" date="2024-02" db="EMBL/GenBank/DDBJ databases">
        <authorList>
            <person name="Vignale AGUSTIN F."/>
            <person name="Sosa J E."/>
            <person name="Modenutti C."/>
        </authorList>
    </citation>
    <scope>NUCLEOTIDE SEQUENCE [LARGE SCALE GENOMIC DNA]</scope>
</reference>
<dbReference type="PRINTS" id="PR00087">
    <property type="entry name" value="LIPOXYGENASE"/>
</dbReference>
<evidence type="ECO:0000256" key="1">
    <source>
        <dbReference type="ARBA" id="ARBA00001962"/>
    </source>
</evidence>
<dbReference type="Pfam" id="PF00305">
    <property type="entry name" value="Lipoxygenase"/>
    <property type="match status" value="1"/>
</dbReference>
<dbReference type="Gene3D" id="3.10.450.60">
    <property type="match status" value="1"/>
</dbReference>
<gene>
    <name evidence="18" type="ORF">ILEXP_LOCUS51925</name>
</gene>
<evidence type="ECO:0000259" key="16">
    <source>
        <dbReference type="PROSITE" id="PS50095"/>
    </source>
</evidence>
<comment type="similarity">
    <text evidence="2 13">Belongs to the lipoxygenase family.</text>
</comment>
<dbReference type="PRINTS" id="PR00468">
    <property type="entry name" value="PLTLPOXGNASE"/>
</dbReference>
<keyword evidence="8 13" id="KW-0560">Oxidoreductase</keyword>
<dbReference type="InterPro" id="IPR036392">
    <property type="entry name" value="PLAT/LH2_dom_sf"/>
</dbReference>
<dbReference type="GO" id="GO:0051213">
    <property type="term" value="F:dioxygenase activity"/>
    <property type="evidence" value="ECO:0007669"/>
    <property type="project" value="UniProtKB-KW"/>
</dbReference>
<keyword evidence="7 13" id="KW-0223">Dioxygenase</keyword>
<evidence type="ECO:0000256" key="14">
    <source>
        <dbReference type="RuleBase" id="RU003975"/>
    </source>
</evidence>
<dbReference type="InterPro" id="IPR020833">
    <property type="entry name" value="LipOase_Fe_BS"/>
</dbReference>
<dbReference type="Gene3D" id="1.20.245.10">
    <property type="entry name" value="Lipoxygenase-1, Domain 5"/>
    <property type="match status" value="1"/>
</dbReference>
<dbReference type="PROSITE" id="PS00711">
    <property type="entry name" value="LIPOXYGENASE_1"/>
    <property type="match status" value="1"/>
</dbReference>
<dbReference type="GO" id="GO:0031408">
    <property type="term" value="P:oxylipin biosynthetic process"/>
    <property type="evidence" value="ECO:0007669"/>
    <property type="project" value="UniProtKB-UniRule"/>
</dbReference>
<organism evidence="18 19">
    <name type="scientific">Ilex paraguariensis</name>
    <name type="common">yerba mate</name>
    <dbReference type="NCBI Taxonomy" id="185542"/>
    <lineage>
        <taxon>Eukaryota</taxon>
        <taxon>Viridiplantae</taxon>
        <taxon>Streptophyta</taxon>
        <taxon>Embryophyta</taxon>
        <taxon>Tracheophyta</taxon>
        <taxon>Spermatophyta</taxon>
        <taxon>Magnoliopsida</taxon>
        <taxon>eudicotyledons</taxon>
        <taxon>Gunneridae</taxon>
        <taxon>Pentapetalae</taxon>
        <taxon>asterids</taxon>
        <taxon>campanulids</taxon>
        <taxon>Aquifoliales</taxon>
        <taxon>Aquifoliaceae</taxon>
        <taxon>Ilex</taxon>
    </lineage>
</organism>
<comment type="pathway">
    <text evidence="14">Lipid metabolism; oxylipin biosynthesis.</text>
</comment>
<evidence type="ECO:0000256" key="5">
    <source>
        <dbReference type="ARBA" id="ARBA00022767"/>
    </source>
</evidence>
<evidence type="ECO:0000256" key="12">
    <source>
        <dbReference type="PROSITE-ProRule" id="PRU00152"/>
    </source>
</evidence>
<evidence type="ECO:0000256" key="4">
    <source>
        <dbReference type="ARBA" id="ARBA00022723"/>
    </source>
</evidence>
<evidence type="ECO:0000259" key="17">
    <source>
        <dbReference type="PROSITE" id="PS51393"/>
    </source>
</evidence>
<dbReference type="GO" id="GO:0006633">
    <property type="term" value="P:fatty acid biosynthetic process"/>
    <property type="evidence" value="ECO:0007669"/>
    <property type="project" value="UniProtKB-KW"/>
</dbReference>
<feature type="domain" description="PLAT" evidence="16">
    <location>
        <begin position="99"/>
        <end position="217"/>
    </location>
</feature>
<dbReference type="FunFam" id="1.20.245.10:FF:000002">
    <property type="entry name" value="Lipoxygenase"/>
    <property type="match status" value="1"/>
</dbReference>
<dbReference type="EC" id="1.13.11.-" evidence="14"/>
<dbReference type="SUPFAM" id="SSF48484">
    <property type="entry name" value="Lipoxigenase"/>
    <property type="match status" value="1"/>
</dbReference>
<keyword evidence="6" id="KW-0276">Fatty acid metabolism</keyword>
<dbReference type="PROSITE" id="PS50095">
    <property type="entry name" value="PLAT"/>
    <property type="match status" value="1"/>
</dbReference>
<dbReference type="InterPro" id="IPR020834">
    <property type="entry name" value="LipOase_CS"/>
</dbReference>
<dbReference type="Proteomes" id="UP001642360">
    <property type="component" value="Unassembled WGS sequence"/>
</dbReference>
<dbReference type="PANTHER" id="PTHR11771">
    <property type="entry name" value="LIPOXYGENASE"/>
    <property type="match status" value="1"/>
</dbReference>
<accession>A0ABC8ULG8</accession>
<feature type="region of interest" description="Disordered" evidence="15">
    <location>
        <begin position="267"/>
        <end position="301"/>
    </location>
</feature>
<dbReference type="InterPro" id="IPR036226">
    <property type="entry name" value="LipOase_C_sf"/>
</dbReference>
<dbReference type="InterPro" id="IPR001024">
    <property type="entry name" value="PLAT/LH2_dom"/>
</dbReference>
<proteinExistence type="inferred from homology"/>
<feature type="domain" description="Lipoxygenase" evidence="17">
    <location>
        <begin position="220"/>
        <end position="914"/>
    </location>
</feature>
<dbReference type="InterPro" id="IPR000907">
    <property type="entry name" value="LipOase"/>
</dbReference>
<dbReference type="PROSITE" id="PS00081">
    <property type="entry name" value="LIPOXYGENASE_2"/>
    <property type="match status" value="1"/>
</dbReference>
<dbReference type="Gene3D" id="2.60.60.20">
    <property type="entry name" value="PLAT/LH2 domain"/>
    <property type="match status" value="1"/>
</dbReference>
<evidence type="ECO:0000256" key="15">
    <source>
        <dbReference type="SAM" id="MobiDB-lite"/>
    </source>
</evidence>
<dbReference type="SUPFAM" id="SSF49723">
    <property type="entry name" value="Lipase/lipooxygenase domain (PLAT/LH2 domain)"/>
    <property type="match status" value="1"/>
</dbReference>
<comment type="caution">
    <text evidence="18">The sequence shown here is derived from an EMBL/GenBank/DDBJ whole genome shotgun (WGS) entry which is preliminary data.</text>
</comment>
<evidence type="ECO:0000313" key="18">
    <source>
        <dbReference type="EMBL" id="CAK9181814.1"/>
    </source>
</evidence>
<dbReference type="EMBL" id="CAUOFW020008168">
    <property type="protein sequence ID" value="CAK9181814.1"/>
    <property type="molecule type" value="Genomic_DNA"/>
</dbReference>
<dbReference type="SMART" id="SM00308">
    <property type="entry name" value="LH2"/>
    <property type="match status" value="1"/>
</dbReference>
<keyword evidence="19" id="KW-1185">Reference proteome</keyword>
<evidence type="ECO:0000256" key="13">
    <source>
        <dbReference type="RuleBase" id="RU003974"/>
    </source>
</evidence>
<keyword evidence="5 14" id="KW-0925">Oxylipin biosynthesis</keyword>
<dbReference type="InterPro" id="IPR013819">
    <property type="entry name" value="LipOase_C"/>
</dbReference>
<evidence type="ECO:0000256" key="6">
    <source>
        <dbReference type="ARBA" id="ARBA00022832"/>
    </source>
</evidence>
<name>A0ABC8ULG8_9AQUA</name>
<protein>
    <recommendedName>
        <fullName evidence="14">Lipoxygenase</fullName>
        <ecNumber evidence="14">1.13.11.-</ecNumber>
    </recommendedName>
</protein>
<evidence type="ECO:0000256" key="10">
    <source>
        <dbReference type="ARBA" id="ARBA00023098"/>
    </source>
</evidence>
<dbReference type="AlphaFoldDB" id="A0ABC8ULG8"/>
<keyword evidence="9 13" id="KW-0408">Iron</keyword>
<keyword evidence="4 13" id="KW-0479">Metal-binding</keyword>
<dbReference type="PROSITE" id="PS51393">
    <property type="entry name" value="LIPOXYGENASE_3"/>
    <property type="match status" value="1"/>
</dbReference>
<evidence type="ECO:0000313" key="19">
    <source>
        <dbReference type="Proteomes" id="UP001642360"/>
    </source>
</evidence>
<dbReference type="GO" id="GO:0046872">
    <property type="term" value="F:metal ion binding"/>
    <property type="evidence" value="ECO:0007669"/>
    <property type="project" value="UniProtKB-UniRule"/>
</dbReference>
<evidence type="ECO:0000256" key="8">
    <source>
        <dbReference type="ARBA" id="ARBA00023002"/>
    </source>
</evidence>
<sequence length="914" mass="103665">MEVTKEILGASFMLNRYSLSSLTPNVQQKNKLLPCSSSSPFFLPCPSSSPFFLSPHGRKEVQLRKMVRAVPMAVHEEEKSIAMFEVTALVTVKNSKKLGMKDLMLNWFDSFKNAVDRSVVLQLVSTEVDPETLKPKLSKEAVLDWSKKEKLEAERLTFKVEFNVDYSFGKPGAIFVSNKYERELFLESIVFEGLVHFTCNSWVQPAGVNKEKRIFFPNMAYLPCQTPVALKELREKELKELRGDGNGLRLLSDRIYEYDMYHDLGNPDKGPEYARPTLGGEKNPHPRRCRTGRPPTNTNIYAESPVNKLIPMYVPRDEALEDTKREDFSVAKLKGLLRNVIPSLKATLPMENDVFKGFSDVKNTYRNKPLEMKSQKQRLNNLPFPKVFSKLQESMEELFKFDPPKNLSGDTSCSLRDDEFGRQAVAGINPLSIEKLKVFPPVSKLDPAVYGPPESALRKEHILGHLNGLSIQEAIDANQLFLQDYHDAYLPFLDRINALDGRKAYATRTLFFLTPIGTLKPIAIELSLPPADSNCSSRRVLSPPVDATTNWLWQLGKAHVCSNDAGVHQLVHHWLRTHACMEPFIISAHRQLSVMHPVFKLLDPHMRYTLEINAMAREYLINAGGVIESSFTPGKYCMEISCAAYRDWWRFDMEGLPADLMRRGVALPDLTLPHGLRLLIEDYPYANDGLLIWSAINSLIQTYVNYYYPEARLVQEDIELLAWYNESINVGHADCCQATWWPKLSNADDLTRILTTLIWLTSAQHAALNFGQYPYGGYVPTRPPLMRRLIPEDHDPEYADFVADPHGYFLLSLPTLSQATEFMAVIDILSAHSRDEEYIGQRHDLATWSGDPIILEAFYKFSIEIKKIEKEIERRNSDPSLRNRCGAGIAPYELLIPSSGPGVTGRGVPNSISV</sequence>
<dbReference type="InterPro" id="IPR027433">
    <property type="entry name" value="Lipoxygenase_dom_3"/>
</dbReference>
<comment type="caution">
    <text evidence="12">Lacks conserved residue(s) required for the propagation of feature annotation.</text>
</comment>
<dbReference type="Gene3D" id="4.10.375.10">
    <property type="entry name" value="Lipoxygenase-1, Domain 2"/>
    <property type="match status" value="1"/>
</dbReference>
<comment type="function">
    <text evidence="14">Plant lipoxygenase may be involved in a number of diverse aspects of plant physiology including growth and development, pest resistance, and senescence or responses to wounding.</text>
</comment>
<evidence type="ECO:0000256" key="11">
    <source>
        <dbReference type="ARBA" id="ARBA00023160"/>
    </source>
</evidence>
<comment type="cofactor">
    <cofactor evidence="1 13">
        <name>Fe cation</name>
        <dbReference type="ChEBI" id="CHEBI:24875"/>
    </cofactor>
</comment>
<keyword evidence="11 14" id="KW-0275">Fatty acid biosynthesis</keyword>
<keyword evidence="10" id="KW-0443">Lipid metabolism</keyword>
<dbReference type="Gene3D" id="4.10.372.10">
    <property type="entry name" value="Lipoxygenase-1, Domain 3"/>
    <property type="match status" value="1"/>
</dbReference>
<evidence type="ECO:0000256" key="7">
    <source>
        <dbReference type="ARBA" id="ARBA00022964"/>
    </source>
</evidence>
<dbReference type="Pfam" id="PF01477">
    <property type="entry name" value="PLAT"/>
    <property type="match status" value="1"/>
</dbReference>
<dbReference type="InterPro" id="IPR001246">
    <property type="entry name" value="LipOase_plant"/>
</dbReference>
<evidence type="ECO:0000256" key="3">
    <source>
        <dbReference type="ARBA" id="ARBA00022516"/>
    </source>
</evidence>
<evidence type="ECO:0000256" key="9">
    <source>
        <dbReference type="ARBA" id="ARBA00023004"/>
    </source>
</evidence>
<evidence type="ECO:0000256" key="2">
    <source>
        <dbReference type="ARBA" id="ARBA00009419"/>
    </source>
</evidence>